<evidence type="ECO:0000313" key="10">
    <source>
        <dbReference type="EMBL" id="MBK1657589.1"/>
    </source>
</evidence>
<feature type="transmembrane region" description="Helical" evidence="7">
    <location>
        <begin position="129"/>
        <end position="149"/>
    </location>
</feature>
<keyword evidence="3" id="KW-0547">Nucleotide-binding</keyword>
<dbReference type="InterPro" id="IPR010128">
    <property type="entry name" value="ATPase_T1SS_PrtD-like"/>
</dbReference>
<gene>
    <name evidence="10" type="ORF">CKO45_05020</name>
</gene>
<dbReference type="EMBL" id="NRSG01000022">
    <property type="protein sequence ID" value="MBK1657589.1"/>
    <property type="molecule type" value="Genomic_DNA"/>
</dbReference>
<evidence type="ECO:0000259" key="8">
    <source>
        <dbReference type="PROSITE" id="PS50893"/>
    </source>
</evidence>
<dbReference type="InterPro" id="IPR011527">
    <property type="entry name" value="ABC1_TM_dom"/>
</dbReference>
<evidence type="ECO:0000256" key="2">
    <source>
        <dbReference type="ARBA" id="ARBA00022692"/>
    </source>
</evidence>
<proteinExistence type="predicted"/>
<dbReference type="PROSITE" id="PS50893">
    <property type="entry name" value="ABC_TRANSPORTER_2"/>
    <property type="match status" value="1"/>
</dbReference>
<organism evidence="10 11">
    <name type="scientific">Paracraurococcus ruber</name>
    <dbReference type="NCBI Taxonomy" id="77675"/>
    <lineage>
        <taxon>Bacteria</taxon>
        <taxon>Pseudomonadati</taxon>
        <taxon>Pseudomonadota</taxon>
        <taxon>Alphaproteobacteria</taxon>
        <taxon>Acetobacterales</taxon>
        <taxon>Roseomonadaceae</taxon>
        <taxon>Paracraurococcus</taxon>
    </lineage>
</organism>
<dbReference type="Gene3D" id="1.20.1560.10">
    <property type="entry name" value="ABC transporter type 1, transmembrane domain"/>
    <property type="match status" value="1"/>
</dbReference>
<comment type="caution">
    <text evidence="10">The sequence shown here is derived from an EMBL/GenBank/DDBJ whole genome shotgun (WGS) entry which is preliminary data.</text>
</comment>
<evidence type="ECO:0000256" key="3">
    <source>
        <dbReference type="ARBA" id="ARBA00022741"/>
    </source>
</evidence>
<dbReference type="Proteomes" id="UP000697995">
    <property type="component" value="Unassembled WGS sequence"/>
</dbReference>
<feature type="transmembrane region" description="Helical" evidence="7">
    <location>
        <begin position="34"/>
        <end position="59"/>
    </location>
</feature>
<keyword evidence="11" id="KW-1185">Reference proteome</keyword>
<protein>
    <submittedName>
        <fullName evidence="10">Type I secretion system permease/ATPase</fullName>
    </submittedName>
</protein>
<dbReference type="InterPro" id="IPR027417">
    <property type="entry name" value="P-loop_NTPase"/>
</dbReference>
<feature type="domain" description="ABC transmembrane type-1" evidence="9">
    <location>
        <begin position="35"/>
        <end position="311"/>
    </location>
</feature>
<accession>A0ABS1CUU0</accession>
<dbReference type="PROSITE" id="PS50929">
    <property type="entry name" value="ABC_TM1F"/>
    <property type="match status" value="1"/>
</dbReference>
<name>A0ABS1CUU0_9PROT</name>
<evidence type="ECO:0000256" key="1">
    <source>
        <dbReference type="ARBA" id="ARBA00004651"/>
    </source>
</evidence>
<dbReference type="PANTHER" id="PTHR24221:SF248">
    <property type="entry name" value="ABC TRANSPORTER TRANSMEMBRANE REGION"/>
    <property type="match status" value="1"/>
</dbReference>
<evidence type="ECO:0000256" key="7">
    <source>
        <dbReference type="SAM" id="Phobius"/>
    </source>
</evidence>
<keyword evidence="2 7" id="KW-0812">Transmembrane</keyword>
<evidence type="ECO:0000313" key="11">
    <source>
        <dbReference type="Proteomes" id="UP000697995"/>
    </source>
</evidence>
<dbReference type="InterPro" id="IPR036640">
    <property type="entry name" value="ABC1_TM_sf"/>
</dbReference>
<comment type="subcellular location">
    <subcellularLocation>
        <location evidence="1">Cell membrane</location>
        <topology evidence="1">Multi-pass membrane protein</topology>
    </subcellularLocation>
</comment>
<dbReference type="RefSeq" id="WP_133220412.1">
    <property type="nucleotide sequence ID" value="NZ_NRSG01000022.1"/>
</dbReference>
<feature type="transmembrane region" description="Helical" evidence="7">
    <location>
        <begin position="258"/>
        <end position="276"/>
    </location>
</feature>
<keyword evidence="5 7" id="KW-1133">Transmembrane helix</keyword>
<keyword evidence="4" id="KW-0067">ATP-binding</keyword>
<dbReference type="InterPro" id="IPR003439">
    <property type="entry name" value="ABC_transporter-like_ATP-bd"/>
</dbReference>
<dbReference type="Gene3D" id="3.40.50.300">
    <property type="entry name" value="P-loop containing nucleotide triphosphate hydrolases"/>
    <property type="match status" value="1"/>
</dbReference>
<dbReference type="Pfam" id="PF00664">
    <property type="entry name" value="ABC_membrane"/>
    <property type="match status" value="1"/>
</dbReference>
<feature type="transmembrane region" description="Helical" evidence="7">
    <location>
        <begin position="71"/>
        <end position="88"/>
    </location>
</feature>
<feature type="transmembrane region" description="Helical" evidence="7">
    <location>
        <begin position="155"/>
        <end position="185"/>
    </location>
</feature>
<feature type="domain" description="ABC transporter" evidence="8">
    <location>
        <begin position="342"/>
        <end position="577"/>
    </location>
</feature>
<dbReference type="Pfam" id="PF00005">
    <property type="entry name" value="ABC_tran"/>
    <property type="match status" value="1"/>
</dbReference>
<dbReference type="PROSITE" id="PS00211">
    <property type="entry name" value="ABC_TRANSPORTER_1"/>
    <property type="match status" value="1"/>
</dbReference>
<dbReference type="InterPro" id="IPR039421">
    <property type="entry name" value="Type_1_exporter"/>
</dbReference>
<dbReference type="InterPro" id="IPR003593">
    <property type="entry name" value="AAA+_ATPase"/>
</dbReference>
<evidence type="ECO:0000256" key="6">
    <source>
        <dbReference type="ARBA" id="ARBA00023136"/>
    </source>
</evidence>
<dbReference type="SUPFAM" id="SSF90123">
    <property type="entry name" value="ABC transporter transmembrane region"/>
    <property type="match status" value="1"/>
</dbReference>
<dbReference type="CDD" id="cd18586">
    <property type="entry name" value="ABC_6TM_PrtD_like"/>
    <property type="match status" value="1"/>
</dbReference>
<dbReference type="NCBIfam" id="TIGR01842">
    <property type="entry name" value="type_I_sec_PrtD"/>
    <property type="match status" value="1"/>
</dbReference>
<reference evidence="10 11" key="1">
    <citation type="journal article" date="2020" name="Microorganisms">
        <title>Osmotic Adaptation and Compatible Solute Biosynthesis of Phototrophic Bacteria as Revealed from Genome Analyses.</title>
        <authorList>
            <person name="Imhoff J.F."/>
            <person name="Rahn T."/>
            <person name="Kunzel S."/>
            <person name="Keller A."/>
            <person name="Neulinger S.C."/>
        </authorList>
    </citation>
    <scope>NUCLEOTIDE SEQUENCE [LARGE SCALE GENOMIC DNA]</scope>
    <source>
        <strain evidence="10 11">DSM 15382</strain>
    </source>
</reference>
<sequence length="591" mass="63867">MSFTSNRLAGPSAAFEPMNKTPLAQAIAACRKQFIVVGLFSGVVNLLQLTTSIYMMQVFDRVLASRILDTLYYLSLIAVAATLVLALLEAVRGQVMQRLAAWMEQRVAPESFVRAIESTLRGRPYRMEALRDLAVCRGYLGSPGALSLYDVPWVPIYLGFIFLLHPVMGWIALGGAVTLFGLTLVSEFSTSKLLKEANTAAMASQRRAESITRNAEVIDSMGMLPSVIGRWRESVAAMSVPQQRAADRAAMVVAATKFFRLAVQIAILGVGSYLVLKQELTAGASIAGSIIMGRALAPVEQMIGGWKQLVSARQSFRRLQAFLALPRLRPTGMPLPEPTGHIAVERVSYAFPGQAQALVKGVNFALVPGESLAIIGPSAAGKTTLIRMLIGTLQPSAGTVRLDGADVYNWLREDFGRYVGYLPQDVELFDGTVFQNIARMQQAEPAAVYEAAQLAGCHEMILRLPNGYDTQIGDGGQYLSGGQRQLVGLARAMFGRPKLVVLDEPNSNLDGDSEAALSRALMKLKELGTTVVLVSHRPTLVQVVDKVLLLKEGAIEMFGPRAEVLKRLMQPRPAEMPAATPAAPRLEGSAA</sequence>
<evidence type="ECO:0000256" key="4">
    <source>
        <dbReference type="ARBA" id="ARBA00022840"/>
    </source>
</evidence>
<keyword evidence="6 7" id="KW-0472">Membrane</keyword>
<dbReference type="SMART" id="SM00382">
    <property type="entry name" value="AAA"/>
    <property type="match status" value="1"/>
</dbReference>
<dbReference type="InterPro" id="IPR017871">
    <property type="entry name" value="ABC_transporter-like_CS"/>
</dbReference>
<dbReference type="InterPro" id="IPR047957">
    <property type="entry name" value="ABC_AprD-like_6TM"/>
</dbReference>
<evidence type="ECO:0000259" key="9">
    <source>
        <dbReference type="PROSITE" id="PS50929"/>
    </source>
</evidence>
<evidence type="ECO:0000256" key="5">
    <source>
        <dbReference type="ARBA" id="ARBA00022989"/>
    </source>
</evidence>
<dbReference type="PANTHER" id="PTHR24221">
    <property type="entry name" value="ATP-BINDING CASSETTE SUB-FAMILY B"/>
    <property type="match status" value="1"/>
</dbReference>
<dbReference type="SUPFAM" id="SSF52540">
    <property type="entry name" value="P-loop containing nucleoside triphosphate hydrolases"/>
    <property type="match status" value="1"/>
</dbReference>